<keyword evidence="3" id="KW-1185">Reference proteome</keyword>
<organism evidence="2 3">
    <name type="scientific">Phyllachora maydis</name>
    <dbReference type="NCBI Taxonomy" id="1825666"/>
    <lineage>
        <taxon>Eukaryota</taxon>
        <taxon>Fungi</taxon>
        <taxon>Dikarya</taxon>
        <taxon>Ascomycota</taxon>
        <taxon>Pezizomycotina</taxon>
        <taxon>Sordariomycetes</taxon>
        <taxon>Sordariomycetidae</taxon>
        <taxon>Phyllachorales</taxon>
        <taxon>Phyllachoraceae</taxon>
        <taxon>Phyllachora</taxon>
    </lineage>
</organism>
<protein>
    <submittedName>
        <fullName evidence="2">Uncharacterized protein</fullName>
    </submittedName>
</protein>
<dbReference type="AlphaFoldDB" id="A0AAD9MAZ1"/>
<feature type="region of interest" description="Disordered" evidence="1">
    <location>
        <begin position="234"/>
        <end position="256"/>
    </location>
</feature>
<evidence type="ECO:0000313" key="3">
    <source>
        <dbReference type="Proteomes" id="UP001217918"/>
    </source>
</evidence>
<evidence type="ECO:0000256" key="1">
    <source>
        <dbReference type="SAM" id="MobiDB-lite"/>
    </source>
</evidence>
<name>A0AAD9MAZ1_9PEZI</name>
<dbReference type="Proteomes" id="UP001217918">
    <property type="component" value="Unassembled WGS sequence"/>
</dbReference>
<reference evidence="2" key="1">
    <citation type="journal article" date="2023" name="Mol. Plant Microbe Interact.">
        <title>Elucidating the Obligate Nature and Biological Capacity of an Invasive Fungal Corn Pathogen.</title>
        <authorList>
            <person name="MacCready J.S."/>
            <person name="Roggenkamp E.M."/>
            <person name="Gdanetz K."/>
            <person name="Chilvers M.I."/>
        </authorList>
    </citation>
    <scope>NUCLEOTIDE SEQUENCE</scope>
    <source>
        <strain evidence="2">PM02</strain>
    </source>
</reference>
<evidence type="ECO:0000313" key="2">
    <source>
        <dbReference type="EMBL" id="KAK2067278.1"/>
    </source>
</evidence>
<feature type="region of interest" description="Disordered" evidence="1">
    <location>
        <begin position="146"/>
        <end position="199"/>
    </location>
</feature>
<feature type="compositionally biased region" description="Acidic residues" evidence="1">
    <location>
        <begin position="161"/>
        <end position="171"/>
    </location>
</feature>
<feature type="compositionally biased region" description="Basic and acidic residues" evidence="1">
    <location>
        <begin position="151"/>
        <end position="160"/>
    </location>
</feature>
<accession>A0AAD9MAZ1</accession>
<dbReference type="EMBL" id="JAQQPM010000001">
    <property type="protein sequence ID" value="KAK2067278.1"/>
    <property type="molecule type" value="Genomic_DNA"/>
</dbReference>
<comment type="caution">
    <text evidence="2">The sequence shown here is derived from an EMBL/GenBank/DDBJ whole genome shotgun (WGS) entry which is preliminary data.</text>
</comment>
<sequence>MDVSRLHPVTSAFYTRGLRLHRDGLYEGDAQRAFLERRLHHARAAASPSATIRGNLCRLLESAARLLAVRHGAGGDELWYARVAAEVGAEPALARDLLWRYRIARMQFLWLGPATATTGAKEGDEYICKLLDEIESCPPEGFIVVDPLSSSDHDRMTTSEEERETVDEEMEWAPVQSKSEPEEEDDGMTPEAHVPRGVPVEWVPEWPPLKVEEEEEDWRTAVSMARTRTKRLSGTFRSAAKIPPPCGRLHRSGRVT</sequence>
<gene>
    <name evidence="2" type="ORF">P8C59_001034</name>
</gene>
<proteinExistence type="predicted"/>